<dbReference type="GO" id="GO:0000976">
    <property type="term" value="F:transcription cis-regulatory region binding"/>
    <property type="evidence" value="ECO:0007669"/>
    <property type="project" value="UniProtKB-ARBA"/>
</dbReference>
<dbReference type="EMBL" id="UZAU01000091">
    <property type="status" value="NOT_ANNOTATED_CDS"/>
    <property type="molecule type" value="Genomic_DNA"/>
</dbReference>
<keyword evidence="6" id="KW-0804">Transcription</keyword>
<dbReference type="GO" id="GO:0003700">
    <property type="term" value="F:DNA-binding transcription factor activity"/>
    <property type="evidence" value="ECO:0007669"/>
    <property type="project" value="InterPro"/>
</dbReference>
<dbReference type="AlphaFoldDB" id="A0A803NWD6"/>
<keyword evidence="4" id="KW-0238">DNA-binding</keyword>
<accession>A0A803NWD6</accession>
<evidence type="ECO:0000256" key="7">
    <source>
        <dbReference type="ARBA" id="ARBA00023242"/>
    </source>
</evidence>
<sequence>MLTSQSSISSFELESKPEIIDLGVSTSESNNFSFEFESKPQIVRQTNRKPSLTISLPAKTEMIQFGDPKAQDSIQVKSIEKEKKHYRGVRQRPWGKFASEIRDLSRKGSRVWLGTFNTAIEAETRAVFWMGGGGC</sequence>
<dbReference type="InterPro" id="IPR036955">
    <property type="entry name" value="AP2/ERF_dom_sf"/>
</dbReference>
<dbReference type="InterPro" id="IPR001471">
    <property type="entry name" value="AP2/ERF_dom"/>
</dbReference>
<evidence type="ECO:0000256" key="1">
    <source>
        <dbReference type="ARBA" id="ARBA00004123"/>
    </source>
</evidence>
<dbReference type="PRINTS" id="PR00367">
    <property type="entry name" value="ETHRSPELEMNT"/>
</dbReference>
<evidence type="ECO:0000256" key="6">
    <source>
        <dbReference type="ARBA" id="ARBA00023163"/>
    </source>
</evidence>
<dbReference type="GO" id="GO:0006950">
    <property type="term" value="P:response to stress"/>
    <property type="evidence" value="ECO:0007669"/>
    <property type="project" value="UniProtKB-ARBA"/>
</dbReference>
<dbReference type="SUPFAM" id="SSF54171">
    <property type="entry name" value="DNA-binding domain"/>
    <property type="match status" value="1"/>
</dbReference>
<evidence type="ECO:0000256" key="5">
    <source>
        <dbReference type="ARBA" id="ARBA00023159"/>
    </source>
</evidence>
<dbReference type="CDD" id="cd00018">
    <property type="entry name" value="AP2"/>
    <property type="match status" value="1"/>
</dbReference>
<reference evidence="10" key="2">
    <citation type="submission" date="2021-03" db="UniProtKB">
        <authorList>
            <consortium name="EnsemblPlants"/>
        </authorList>
    </citation>
    <scope>IDENTIFICATION</scope>
</reference>
<evidence type="ECO:0000313" key="11">
    <source>
        <dbReference type="Proteomes" id="UP000596661"/>
    </source>
</evidence>
<dbReference type="PANTHER" id="PTHR31190">
    <property type="entry name" value="DNA-BINDING DOMAIN"/>
    <property type="match status" value="1"/>
</dbReference>
<dbReference type="InterPro" id="IPR044808">
    <property type="entry name" value="ERF_plant"/>
</dbReference>
<evidence type="ECO:0000313" key="10">
    <source>
        <dbReference type="EnsemblPlants" id="cds.evm.model.02.210"/>
    </source>
</evidence>
<name>A0A803NWD6_CANSA</name>
<protein>
    <recommendedName>
        <fullName evidence="9">AP2/ERF domain-containing protein</fullName>
    </recommendedName>
</protein>
<evidence type="ECO:0000256" key="8">
    <source>
        <dbReference type="ARBA" id="ARBA00024343"/>
    </source>
</evidence>
<organism evidence="10 11">
    <name type="scientific">Cannabis sativa</name>
    <name type="common">Hemp</name>
    <name type="synonym">Marijuana</name>
    <dbReference type="NCBI Taxonomy" id="3483"/>
    <lineage>
        <taxon>Eukaryota</taxon>
        <taxon>Viridiplantae</taxon>
        <taxon>Streptophyta</taxon>
        <taxon>Embryophyta</taxon>
        <taxon>Tracheophyta</taxon>
        <taxon>Spermatophyta</taxon>
        <taxon>Magnoliopsida</taxon>
        <taxon>eudicotyledons</taxon>
        <taxon>Gunneridae</taxon>
        <taxon>Pentapetalae</taxon>
        <taxon>rosids</taxon>
        <taxon>fabids</taxon>
        <taxon>Rosales</taxon>
        <taxon>Cannabaceae</taxon>
        <taxon>Cannabis</taxon>
    </lineage>
</organism>
<keyword evidence="3" id="KW-0805">Transcription regulation</keyword>
<evidence type="ECO:0000256" key="4">
    <source>
        <dbReference type="ARBA" id="ARBA00023125"/>
    </source>
</evidence>
<comment type="similarity">
    <text evidence="8">Belongs to the AP2/ERF transcription factor family. ERF subfamily.</text>
</comment>
<evidence type="ECO:0000256" key="3">
    <source>
        <dbReference type="ARBA" id="ARBA00023015"/>
    </source>
</evidence>
<dbReference type="GO" id="GO:0005634">
    <property type="term" value="C:nucleus"/>
    <property type="evidence" value="ECO:0007669"/>
    <property type="project" value="UniProtKB-SubCell"/>
</dbReference>
<evidence type="ECO:0000259" key="9">
    <source>
        <dbReference type="PROSITE" id="PS51032"/>
    </source>
</evidence>
<dbReference type="Gene3D" id="3.30.730.10">
    <property type="entry name" value="AP2/ERF domain"/>
    <property type="match status" value="1"/>
</dbReference>
<proteinExistence type="inferred from homology"/>
<keyword evidence="2" id="KW-0936">Ethylene signaling pathway</keyword>
<dbReference type="Proteomes" id="UP000596661">
    <property type="component" value="Chromosome 2"/>
</dbReference>
<keyword evidence="5" id="KW-0010">Activator</keyword>
<dbReference type="SMART" id="SM00380">
    <property type="entry name" value="AP2"/>
    <property type="match status" value="1"/>
</dbReference>
<dbReference type="InterPro" id="IPR016177">
    <property type="entry name" value="DNA-bd_dom_sf"/>
</dbReference>
<dbReference type="PROSITE" id="PS51032">
    <property type="entry name" value="AP2_ERF"/>
    <property type="match status" value="1"/>
</dbReference>
<keyword evidence="7" id="KW-0539">Nucleus</keyword>
<evidence type="ECO:0000256" key="2">
    <source>
        <dbReference type="ARBA" id="ARBA00022745"/>
    </source>
</evidence>
<reference evidence="10" key="1">
    <citation type="submission" date="2018-11" db="EMBL/GenBank/DDBJ databases">
        <authorList>
            <person name="Grassa J C."/>
        </authorList>
    </citation>
    <scope>NUCLEOTIDE SEQUENCE [LARGE SCALE GENOMIC DNA]</scope>
</reference>
<comment type="subcellular location">
    <subcellularLocation>
        <location evidence="1">Nucleus</location>
    </subcellularLocation>
</comment>
<dbReference type="GO" id="GO:0009873">
    <property type="term" value="P:ethylene-activated signaling pathway"/>
    <property type="evidence" value="ECO:0007669"/>
    <property type="project" value="UniProtKB-KW"/>
</dbReference>
<dbReference type="Gramene" id="evm.model.02.210">
    <property type="protein sequence ID" value="cds.evm.model.02.210"/>
    <property type="gene ID" value="evm.TU.02.210"/>
</dbReference>
<feature type="domain" description="AP2/ERF" evidence="9">
    <location>
        <begin position="85"/>
        <end position="122"/>
    </location>
</feature>
<dbReference type="Pfam" id="PF00847">
    <property type="entry name" value="AP2"/>
    <property type="match status" value="1"/>
</dbReference>
<keyword evidence="11" id="KW-1185">Reference proteome</keyword>
<dbReference type="PANTHER" id="PTHR31190:SF499">
    <property type="entry name" value="ETHYLENE-RESPONSIVE TRANSCRIPTION FACTOR ERF105"/>
    <property type="match status" value="1"/>
</dbReference>
<dbReference type="EnsemblPlants" id="evm.model.02.210">
    <property type="protein sequence ID" value="cds.evm.model.02.210"/>
    <property type="gene ID" value="evm.TU.02.210"/>
</dbReference>